<organism evidence="1 2">
    <name type="scientific">Candidatus Faecousia excrementigallinarum</name>
    <dbReference type="NCBI Taxonomy" id="2840806"/>
    <lineage>
        <taxon>Bacteria</taxon>
        <taxon>Bacillati</taxon>
        <taxon>Bacillota</taxon>
        <taxon>Clostridia</taxon>
        <taxon>Eubacteriales</taxon>
        <taxon>Oscillospiraceae</taxon>
        <taxon>Faecousia</taxon>
    </lineage>
</organism>
<proteinExistence type="predicted"/>
<accession>A0A9D0Z410</accession>
<gene>
    <name evidence="1" type="ORF">IAB74_08720</name>
</gene>
<evidence type="ECO:0000313" key="2">
    <source>
        <dbReference type="Proteomes" id="UP000886796"/>
    </source>
</evidence>
<reference evidence="1" key="1">
    <citation type="submission" date="2020-10" db="EMBL/GenBank/DDBJ databases">
        <authorList>
            <person name="Gilroy R."/>
        </authorList>
    </citation>
    <scope>NUCLEOTIDE SEQUENCE</scope>
    <source>
        <strain evidence="1">13361</strain>
    </source>
</reference>
<reference evidence="1" key="2">
    <citation type="journal article" date="2021" name="PeerJ">
        <title>Extensive microbial diversity within the chicken gut microbiome revealed by metagenomics and culture.</title>
        <authorList>
            <person name="Gilroy R."/>
            <person name="Ravi A."/>
            <person name="Getino M."/>
            <person name="Pursley I."/>
            <person name="Horton D.L."/>
            <person name="Alikhan N.F."/>
            <person name="Baker D."/>
            <person name="Gharbi K."/>
            <person name="Hall N."/>
            <person name="Watson M."/>
            <person name="Adriaenssens E.M."/>
            <person name="Foster-Nyarko E."/>
            <person name="Jarju S."/>
            <person name="Secka A."/>
            <person name="Antonio M."/>
            <person name="Oren A."/>
            <person name="Chaudhuri R.R."/>
            <person name="La Ragione R."/>
            <person name="Hildebrand F."/>
            <person name="Pallen M.J."/>
        </authorList>
    </citation>
    <scope>NUCLEOTIDE SEQUENCE</scope>
    <source>
        <strain evidence="1">13361</strain>
    </source>
</reference>
<comment type="caution">
    <text evidence="1">The sequence shown here is derived from an EMBL/GenBank/DDBJ whole genome shotgun (WGS) entry which is preliminary data.</text>
</comment>
<sequence length="161" mass="18292">MKSKKKWWILSGVLVVLLAVGIGLSLSRPPVDRILTPQEAAGYQVYDVILPEGESSPYACLYAHYQTYQTDAEAGLEAMEAALYHCKEILSLSLSEWEGKHFLHLTYEGLDGEEVYLNYREDDTLITRQVYFPARDMQITYEAETGDTRMVFPIRFGSGKL</sequence>
<name>A0A9D0Z410_9FIRM</name>
<protein>
    <submittedName>
        <fullName evidence="1">Uncharacterized protein</fullName>
    </submittedName>
</protein>
<dbReference type="Proteomes" id="UP000886796">
    <property type="component" value="Unassembled WGS sequence"/>
</dbReference>
<dbReference type="EMBL" id="DVFK01000115">
    <property type="protein sequence ID" value="HIQ68574.1"/>
    <property type="molecule type" value="Genomic_DNA"/>
</dbReference>
<evidence type="ECO:0000313" key="1">
    <source>
        <dbReference type="EMBL" id="HIQ68574.1"/>
    </source>
</evidence>
<dbReference type="AlphaFoldDB" id="A0A9D0Z410"/>